<proteinExistence type="inferred from homology"/>
<dbReference type="EC" id="6.2.1.3" evidence="3"/>
<dbReference type="eggNOG" id="COG0318">
    <property type="taxonomic scope" value="Bacteria"/>
</dbReference>
<keyword evidence="10" id="KW-1185">Reference proteome</keyword>
<evidence type="ECO:0000256" key="2">
    <source>
        <dbReference type="ARBA" id="ARBA00022598"/>
    </source>
</evidence>
<dbReference type="InterPro" id="IPR025110">
    <property type="entry name" value="AMP-bd_C"/>
</dbReference>
<dbReference type="RefSeq" id="WP_005625084.1">
    <property type="nucleotide sequence ID" value="NZ_AMRA01000023.1"/>
</dbReference>
<dbReference type="PANTHER" id="PTHR43767:SF1">
    <property type="entry name" value="NONRIBOSOMAL PEPTIDE SYNTHASE PES1 (EUROFUNG)-RELATED"/>
    <property type="match status" value="1"/>
</dbReference>
<evidence type="ECO:0000256" key="8">
    <source>
        <dbReference type="ARBA" id="ARBA00083882"/>
    </source>
</evidence>
<dbReference type="AlphaFoldDB" id="K5BKM8"/>
<dbReference type="Proteomes" id="UP000006265">
    <property type="component" value="Unassembled WGS sequence"/>
</dbReference>
<dbReference type="STRING" id="1122247.GCA_000379865_03450"/>
<dbReference type="PROSITE" id="PS00455">
    <property type="entry name" value="AMP_BINDING"/>
    <property type="match status" value="1"/>
</dbReference>
<comment type="caution">
    <text evidence="9">The sequence shown here is derived from an EMBL/GenBank/DDBJ whole genome shotgun (WGS) entry which is preliminary data.</text>
</comment>
<dbReference type="PANTHER" id="PTHR43767">
    <property type="entry name" value="LONG-CHAIN-FATTY-ACID--COA LIGASE"/>
    <property type="match status" value="1"/>
</dbReference>
<dbReference type="SUPFAM" id="SSF56801">
    <property type="entry name" value="Acetyl-CoA synthetase-like"/>
    <property type="match status" value="1"/>
</dbReference>
<dbReference type="Pfam" id="PF13193">
    <property type="entry name" value="AMP-binding_C"/>
    <property type="match status" value="1"/>
</dbReference>
<evidence type="ECO:0000313" key="10">
    <source>
        <dbReference type="Proteomes" id="UP000006265"/>
    </source>
</evidence>
<dbReference type="FunFam" id="3.30.300.30:FF:000008">
    <property type="entry name" value="2,3-dihydroxybenzoate-AMP ligase"/>
    <property type="match status" value="1"/>
</dbReference>
<dbReference type="CDD" id="cd17631">
    <property type="entry name" value="FACL_FadD13-like"/>
    <property type="match status" value="1"/>
</dbReference>
<dbReference type="Pfam" id="PF00501">
    <property type="entry name" value="AMP-binding"/>
    <property type="match status" value="1"/>
</dbReference>
<dbReference type="Gene3D" id="3.30.300.30">
    <property type="match status" value="1"/>
</dbReference>
<keyword evidence="2" id="KW-0436">Ligase</keyword>
<dbReference type="NCBIfam" id="NF004837">
    <property type="entry name" value="PRK06187.1"/>
    <property type="match status" value="1"/>
</dbReference>
<comment type="catalytic activity">
    <reaction evidence="4">
        <text>a long-chain fatty acid + ATP + CoA = a long-chain fatty acyl-CoA + AMP + diphosphate</text>
        <dbReference type="Rhea" id="RHEA:15421"/>
        <dbReference type="ChEBI" id="CHEBI:30616"/>
        <dbReference type="ChEBI" id="CHEBI:33019"/>
        <dbReference type="ChEBI" id="CHEBI:57287"/>
        <dbReference type="ChEBI" id="CHEBI:57560"/>
        <dbReference type="ChEBI" id="CHEBI:83139"/>
        <dbReference type="ChEBI" id="CHEBI:456215"/>
        <dbReference type="EC" id="6.2.1.3"/>
    </reaction>
</comment>
<dbReference type="InterPro" id="IPR000873">
    <property type="entry name" value="AMP-dep_synth/lig_dom"/>
</dbReference>
<dbReference type="InterPro" id="IPR042099">
    <property type="entry name" value="ANL_N_sf"/>
</dbReference>
<dbReference type="EMBL" id="AMRA01000023">
    <property type="protein sequence ID" value="EKF25139.1"/>
    <property type="molecule type" value="Genomic_DNA"/>
</dbReference>
<accession>K5BKM8</accession>
<name>K5BKM8_MYCHD</name>
<evidence type="ECO:0000256" key="1">
    <source>
        <dbReference type="ARBA" id="ARBA00006432"/>
    </source>
</evidence>
<evidence type="ECO:0000256" key="6">
    <source>
        <dbReference type="ARBA" id="ARBA00076959"/>
    </source>
</evidence>
<dbReference type="PATRIC" id="fig|1122247.3.peg.848"/>
<comment type="similarity">
    <text evidence="1">Belongs to the ATP-dependent AMP-binding enzyme family.</text>
</comment>
<evidence type="ECO:0000256" key="7">
    <source>
        <dbReference type="ARBA" id="ARBA00080667"/>
    </source>
</evidence>
<dbReference type="OrthoDB" id="9803968at2"/>
<evidence type="ECO:0000256" key="4">
    <source>
        <dbReference type="ARBA" id="ARBA00036813"/>
    </source>
</evidence>
<dbReference type="Gene3D" id="3.40.50.12780">
    <property type="entry name" value="N-terminal domain of ligase-like"/>
    <property type="match status" value="1"/>
</dbReference>
<evidence type="ECO:0000313" key="9">
    <source>
        <dbReference type="EMBL" id="EKF25139.1"/>
    </source>
</evidence>
<gene>
    <name evidence="9" type="ORF">C731_0882</name>
</gene>
<evidence type="ECO:0000256" key="3">
    <source>
        <dbReference type="ARBA" id="ARBA00026121"/>
    </source>
</evidence>
<dbReference type="GO" id="GO:0004467">
    <property type="term" value="F:long-chain fatty acid-CoA ligase activity"/>
    <property type="evidence" value="ECO:0007669"/>
    <property type="project" value="UniProtKB-EC"/>
</dbReference>
<sequence>MPEIASLADIARVHRELRPDAPALIAGDRTVTYAEFDARTSQVAQAMRAAGVRRGDRAAFLDKNSIEFFEVMFGLAKLGAIGVPLNWRLAAPELAQILADAGVRVIVVGAEFADRIEAALDAPADRITTVAAVVAIGEHPRRPRYDDWLAAHPPTDPGERPAPDDVAVLAYTSGTTGTPKGVMLTHTNYLSKARRILGHWRFRDDTVSLAVMPLFHQAGFGWAMIGLYVGCPTVVLRDVDPVAVLDSIERHRVTGMLVVPAVIQMLLRTPELDSVDLSSLRTLVYGASPISEDVLVKAMQRFDCEFLGVYGMTESTGSITQLDGADHDPVGRPGLLRSCGRPYPWVEVRVVGPDGRDVPDGEVGELWTRSAQNMAGYWNNPAATAAAITPDGWLRTGDAGRRDADGYLYLYDRVKDMIVSGAENVYPAEVENVLMSHPAVADVAVIGVPDERWGEAVKAIVVAAPGTAPTEAELIAFARTRLAGYKLPKSIDFVTELPRNPSGKLLKRQLREPYWKNVDRRIH</sequence>
<dbReference type="InterPro" id="IPR045851">
    <property type="entry name" value="AMP-bd_C_sf"/>
</dbReference>
<evidence type="ECO:0000256" key="5">
    <source>
        <dbReference type="ARBA" id="ARBA00069710"/>
    </source>
</evidence>
<protein>
    <recommendedName>
        <fullName evidence="5">Long-chain-fatty-acid--CoA ligase FadD13</fullName>
        <ecNumber evidence="3">6.2.1.3</ecNumber>
    </recommendedName>
    <alternativeName>
        <fullName evidence="6">Fatty acyl-CoA ligase</fullName>
    </alternativeName>
    <alternativeName>
        <fullName evidence="8">Fatty acyl-CoA synthetase</fullName>
    </alternativeName>
    <alternativeName>
        <fullName evidence="7">Very-long-chain fatty-acyl-CoA synthetase</fullName>
    </alternativeName>
</protein>
<organism evidence="9 10">
    <name type="scientific">Mycolicibacterium hassiacum (strain DSM 44199 / CIP 105218 / JCM 12690 / 3849)</name>
    <name type="common">Mycobacterium hassiacum</name>
    <dbReference type="NCBI Taxonomy" id="1122247"/>
    <lineage>
        <taxon>Bacteria</taxon>
        <taxon>Bacillati</taxon>
        <taxon>Actinomycetota</taxon>
        <taxon>Actinomycetes</taxon>
        <taxon>Mycobacteriales</taxon>
        <taxon>Mycobacteriaceae</taxon>
        <taxon>Mycolicibacterium</taxon>
    </lineage>
</organism>
<dbReference type="InterPro" id="IPR050237">
    <property type="entry name" value="ATP-dep_AMP-bd_enzyme"/>
</dbReference>
<dbReference type="InterPro" id="IPR020845">
    <property type="entry name" value="AMP-binding_CS"/>
</dbReference>
<reference evidence="9 10" key="1">
    <citation type="journal article" date="2012" name="J. Bacteriol.">
        <title>Genome sequence of Mycobacterium hassiacum DSM 44199, a rare source of heat-stable mycobacterial proteins.</title>
        <authorList>
            <person name="Tiago I."/>
            <person name="Maranha A."/>
            <person name="Mendes V."/>
            <person name="Alarico S."/>
            <person name="Moynihan P.J."/>
            <person name="Clarke A.J."/>
            <person name="Macedo-Ribeiro S."/>
            <person name="Pereira P.J."/>
            <person name="Empadinhas N."/>
        </authorList>
    </citation>
    <scope>NUCLEOTIDE SEQUENCE [LARGE SCALE GENOMIC DNA]</scope>
    <source>
        <strain evidence="10">DSM 44199 / CIP 105218 / JCM 12690 / 3849</strain>
    </source>
</reference>